<feature type="domain" description="FAD/NAD(P)-binding" evidence="5">
    <location>
        <begin position="3"/>
        <end position="300"/>
    </location>
</feature>
<comment type="cofactor">
    <cofactor evidence="1">
        <name>FAD</name>
        <dbReference type="ChEBI" id="CHEBI:57692"/>
    </cofactor>
</comment>
<dbReference type="PANTHER" id="PTHR43557:SF2">
    <property type="entry name" value="RIESKE DOMAIN-CONTAINING PROTEIN-RELATED"/>
    <property type="match status" value="1"/>
</dbReference>
<dbReference type="InterPro" id="IPR023753">
    <property type="entry name" value="FAD/NAD-binding_dom"/>
</dbReference>
<dbReference type="InParanoid" id="A0A395JKC8"/>
<dbReference type="SUPFAM" id="SSF55424">
    <property type="entry name" value="FAD/NAD-linked reductases, dimerisation (C-terminal) domain"/>
    <property type="match status" value="1"/>
</dbReference>
<evidence type="ECO:0000313" key="7">
    <source>
        <dbReference type="EMBL" id="RBP47157.1"/>
    </source>
</evidence>
<dbReference type="SUPFAM" id="SSF51905">
    <property type="entry name" value="FAD/NAD(P)-binding domain"/>
    <property type="match status" value="1"/>
</dbReference>
<dbReference type="Pfam" id="PF14759">
    <property type="entry name" value="Reductase_C"/>
    <property type="match status" value="1"/>
</dbReference>
<sequence>MKNVVIIGASHAAAEAISSLRKHGWTDAITLIGDETQLPYQRPPLSKGYFKSEHGIEKLAIKNPDFYSNAEVTLKLGRRVETIKRNSKTVTLDNGESIAYDKLIIATGTRARKLTIEGADLPSVKYLRTIADVDDINTLIHENAKILIVGAGYIGLEIAASAIKSCASVTVLEAQDRVLARVTSPVVSAFYQKLHTDNGVDIRLQSGLSRIEKAGDSNIAVLADGERLEFDCAVIGIGVIPNSELAEQAGLECDNGIVVNEFTQTSDPDIYAVGDCSNHHNFIYDRRVRLESVPNAVAQAKTAAASICGKHEAYNQLPWFWSDQYNIKLQTAGLFQDYDDLIVSGDVELGKFTVTYLKQSKVIAMDALNSPADFMRAKKSIIAELAS</sequence>
<comment type="caution">
    <text evidence="7">The sequence shown here is derived from an EMBL/GenBank/DDBJ whole genome shotgun (WGS) entry which is preliminary data.</text>
</comment>
<reference evidence="7 8" key="1">
    <citation type="submission" date="2018-06" db="EMBL/GenBank/DDBJ databases">
        <title>Genomic Encyclopedia of Type Strains, Phase IV (KMG-IV): sequencing the most valuable type-strain genomes for metagenomic binning, comparative biology and taxonomic classification.</title>
        <authorList>
            <person name="Goeker M."/>
        </authorList>
    </citation>
    <scope>NUCLEOTIDE SEQUENCE [LARGE SCALE GENOMIC DNA]</scope>
    <source>
        <strain evidence="7 8">DSM 24032</strain>
    </source>
</reference>
<gene>
    <name evidence="7" type="ORF">DFR28_10929</name>
</gene>
<name>A0A395JKC8_9GAMM</name>
<dbReference type="RefSeq" id="WP_113955878.1">
    <property type="nucleotide sequence ID" value="NZ_QNRT01000009.1"/>
</dbReference>
<evidence type="ECO:0000256" key="1">
    <source>
        <dbReference type="ARBA" id="ARBA00001974"/>
    </source>
</evidence>
<dbReference type="Gene3D" id="3.30.390.30">
    <property type="match status" value="1"/>
</dbReference>
<evidence type="ECO:0000256" key="4">
    <source>
        <dbReference type="ARBA" id="ARBA00023002"/>
    </source>
</evidence>
<evidence type="ECO:0000256" key="3">
    <source>
        <dbReference type="ARBA" id="ARBA00022827"/>
    </source>
</evidence>
<evidence type="ECO:0000256" key="2">
    <source>
        <dbReference type="ARBA" id="ARBA00022630"/>
    </source>
</evidence>
<dbReference type="GO" id="GO:0005737">
    <property type="term" value="C:cytoplasm"/>
    <property type="evidence" value="ECO:0007669"/>
    <property type="project" value="TreeGrafter"/>
</dbReference>
<evidence type="ECO:0000313" key="8">
    <source>
        <dbReference type="Proteomes" id="UP000253083"/>
    </source>
</evidence>
<dbReference type="OrthoDB" id="9800167at2"/>
<evidence type="ECO:0000259" key="6">
    <source>
        <dbReference type="Pfam" id="PF14759"/>
    </source>
</evidence>
<dbReference type="PRINTS" id="PR00411">
    <property type="entry name" value="PNDRDTASEI"/>
</dbReference>
<organism evidence="7 8">
    <name type="scientific">Arenicella xantha</name>
    <dbReference type="NCBI Taxonomy" id="644221"/>
    <lineage>
        <taxon>Bacteria</taxon>
        <taxon>Pseudomonadati</taxon>
        <taxon>Pseudomonadota</taxon>
        <taxon>Gammaproteobacteria</taxon>
        <taxon>Arenicellales</taxon>
        <taxon>Arenicellaceae</taxon>
        <taxon>Arenicella</taxon>
    </lineage>
</organism>
<dbReference type="Proteomes" id="UP000253083">
    <property type="component" value="Unassembled WGS sequence"/>
</dbReference>
<keyword evidence="2" id="KW-0285">Flavoprotein</keyword>
<accession>A0A395JKC8</accession>
<dbReference type="GO" id="GO:0016651">
    <property type="term" value="F:oxidoreductase activity, acting on NAD(P)H"/>
    <property type="evidence" value="ECO:0007669"/>
    <property type="project" value="TreeGrafter"/>
</dbReference>
<keyword evidence="4" id="KW-0560">Oxidoreductase</keyword>
<dbReference type="PANTHER" id="PTHR43557">
    <property type="entry name" value="APOPTOSIS-INDUCING FACTOR 1"/>
    <property type="match status" value="1"/>
</dbReference>
<dbReference type="PRINTS" id="PR00368">
    <property type="entry name" value="FADPNR"/>
</dbReference>
<dbReference type="Gene3D" id="3.50.50.60">
    <property type="entry name" value="FAD/NAD(P)-binding domain"/>
    <property type="match status" value="2"/>
</dbReference>
<dbReference type="FunCoup" id="A0A395JKC8">
    <property type="interactions" value="300"/>
</dbReference>
<dbReference type="InterPro" id="IPR036188">
    <property type="entry name" value="FAD/NAD-bd_sf"/>
</dbReference>
<dbReference type="Pfam" id="PF07992">
    <property type="entry name" value="Pyr_redox_2"/>
    <property type="match status" value="1"/>
</dbReference>
<dbReference type="InterPro" id="IPR050446">
    <property type="entry name" value="FAD-oxidoreductase/Apoptosis"/>
</dbReference>
<keyword evidence="7" id="KW-0223">Dioxygenase</keyword>
<feature type="domain" description="Reductase C-terminal" evidence="6">
    <location>
        <begin position="319"/>
        <end position="381"/>
    </location>
</feature>
<proteinExistence type="predicted"/>
<dbReference type="InterPro" id="IPR016156">
    <property type="entry name" value="FAD/NAD-linked_Rdtase_dimer_sf"/>
</dbReference>
<dbReference type="InterPro" id="IPR028202">
    <property type="entry name" value="Reductase_C"/>
</dbReference>
<dbReference type="EMBL" id="QNRT01000009">
    <property type="protein sequence ID" value="RBP47157.1"/>
    <property type="molecule type" value="Genomic_DNA"/>
</dbReference>
<evidence type="ECO:0000259" key="5">
    <source>
        <dbReference type="Pfam" id="PF07992"/>
    </source>
</evidence>
<keyword evidence="8" id="KW-1185">Reference proteome</keyword>
<dbReference type="GO" id="GO:0051213">
    <property type="term" value="F:dioxygenase activity"/>
    <property type="evidence" value="ECO:0007669"/>
    <property type="project" value="UniProtKB-KW"/>
</dbReference>
<keyword evidence="3" id="KW-0274">FAD</keyword>
<protein>
    <submittedName>
        <fullName evidence="7">3-phenylpropionate/trans-cinnamate dioxygenase ferredoxin reductase subunit</fullName>
    </submittedName>
</protein>
<dbReference type="AlphaFoldDB" id="A0A395JKC8"/>